<evidence type="ECO:0000256" key="1">
    <source>
        <dbReference type="ARBA" id="ARBA00004604"/>
    </source>
</evidence>
<keyword evidence="3" id="KW-0963">Cytoplasm</keyword>
<evidence type="ECO:0000256" key="8">
    <source>
        <dbReference type="ARBA" id="ARBA00022884"/>
    </source>
</evidence>
<evidence type="ECO:0000256" key="10">
    <source>
        <dbReference type="PROSITE-ProRule" id="PRU01023"/>
    </source>
</evidence>
<feature type="compositionally biased region" description="Acidic residues" evidence="11">
    <location>
        <begin position="180"/>
        <end position="194"/>
    </location>
</feature>
<keyword evidence="9" id="KW-0539">Nucleus</keyword>
<evidence type="ECO:0000256" key="11">
    <source>
        <dbReference type="SAM" id="MobiDB-lite"/>
    </source>
</evidence>
<dbReference type="PANTHER" id="PTHR22807">
    <property type="entry name" value="NOP2 YEAST -RELATED NOL1/NOP2/FMU SUN DOMAIN-CONTAINING"/>
    <property type="match status" value="1"/>
</dbReference>
<evidence type="ECO:0000313" key="14">
    <source>
        <dbReference type="Proteomes" id="UP000247498"/>
    </source>
</evidence>
<evidence type="ECO:0000313" key="13">
    <source>
        <dbReference type="EMBL" id="GBF95737.1"/>
    </source>
</evidence>
<keyword evidence="8 10" id="KW-0694">RNA-binding</keyword>
<dbReference type="PROSITE" id="PS51686">
    <property type="entry name" value="SAM_MT_RSMB_NOP"/>
    <property type="match status" value="1"/>
</dbReference>
<comment type="subcellular location">
    <subcellularLocation>
        <location evidence="1">Nucleus</location>
        <location evidence="1">Nucleolus</location>
    </subcellularLocation>
</comment>
<feature type="compositionally biased region" description="Low complexity" evidence="11">
    <location>
        <begin position="1"/>
        <end position="12"/>
    </location>
</feature>
<feature type="compositionally biased region" description="Acidic residues" evidence="11">
    <location>
        <begin position="758"/>
        <end position="771"/>
    </location>
</feature>
<comment type="caution">
    <text evidence="13">The sequence shown here is derived from an EMBL/GenBank/DDBJ whole genome shotgun (WGS) entry which is preliminary data.</text>
</comment>
<dbReference type="OrthoDB" id="427002at2759"/>
<keyword evidence="6 10" id="KW-0808">Transferase</keyword>
<feature type="binding site" evidence="10">
    <location>
        <position position="461"/>
    </location>
    <ligand>
        <name>S-adenosyl-L-methionine</name>
        <dbReference type="ChEBI" id="CHEBI:59789"/>
    </ligand>
</feature>
<dbReference type="STRING" id="307507.A0A2V0PEX4"/>
<dbReference type="Pfam" id="PF01189">
    <property type="entry name" value="Methyltr_RsmB-F"/>
    <property type="match status" value="1"/>
</dbReference>
<dbReference type="InterPro" id="IPR023273">
    <property type="entry name" value="RCMT_NOP2"/>
</dbReference>
<feature type="region of interest" description="Disordered" evidence="11">
    <location>
        <begin position="214"/>
        <end position="251"/>
    </location>
</feature>
<proteinExistence type="inferred from homology"/>
<dbReference type="NCBIfam" id="TIGR00446">
    <property type="entry name" value="nop2p"/>
    <property type="match status" value="1"/>
</dbReference>
<dbReference type="GO" id="GO:0003723">
    <property type="term" value="F:RNA binding"/>
    <property type="evidence" value="ECO:0007669"/>
    <property type="project" value="UniProtKB-UniRule"/>
</dbReference>
<keyword evidence="14" id="KW-1185">Reference proteome</keyword>
<dbReference type="InParanoid" id="A0A2V0PEX4"/>
<feature type="active site" description="Nucleophile" evidence="10">
    <location>
        <position position="537"/>
    </location>
</feature>
<feature type="binding site" evidence="10">
    <location>
        <begin position="410"/>
        <end position="416"/>
    </location>
    <ligand>
        <name>S-adenosyl-L-methionine</name>
        <dbReference type="ChEBI" id="CHEBI:59789"/>
    </ligand>
</feature>
<feature type="compositionally biased region" description="Acidic residues" evidence="11">
    <location>
        <begin position="627"/>
        <end position="636"/>
    </location>
</feature>
<evidence type="ECO:0000256" key="2">
    <source>
        <dbReference type="ARBA" id="ARBA00007494"/>
    </source>
</evidence>
<dbReference type="GO" id="GO:0009383">
    <property type="term" value="F:rRNA (cytosine-C5-)-methyltransferase activity"/>
    <property type="evidence" value="ECO:0007669"/>
    <property type="project" value="TreeGrafter"/>
</dbReference>
<dbReference type="InterPro" id="IPR029063">
    <property type="entry name" value="SAM-dependent_MTases_sf"/>
</dbReference>
<evidence type="ECO:0000256" key="3">
    <source>
        <dbReference type="ARBA" id="ARBA00022490"/>
    </source>
</evidence>
<feature type="region of interest" description="Disordered" evidence="11">
    <location>
        <begin position="609"/>
        <end position="853"/>
    </location>
</feature>
<organism evidence="13 14">
    <name type="scientific">Raphidocelis subcapitata</name>
    <dbReference type="NCBI Taxonomy" id="307507"/>
    <lineage>
        <taxon>Eukaryota</taxon>
        <taxon>Viridiplantae</taxon>
        <taxon>Chlorophyta</taxon>
        <taxon>core chlorophytes</taxon>
        <taxon>Chlorophyceae</taxon>
        <taxon>CS clade</taxon>
        <taxon>Sphaeropleales</taxon>
        <taxon>Selenastraceae</taxon>
        <taxon>Raphidocelis</taxon>
    </lineage>
</organism>
<evidence type="ECO:0000256" key="7">
    <source>
        <dbReference type="ARBA" id="ARBA00022691"/>
    </source>
</evidence>
<evidence type="ECO:0000256" key="4">
    <source>
        <dbReference type="ARBA" id="ARBA00022517"/>
    </source>
</evidence>
<feature type="region of interest" description="Disordered" evidence="11">
    <location>
        <begin position="1"/>
        <end position="194"/>
    </location>
</feature>
<dbReference type="PANTHER" id="PTHR22807:SF30">
    <property type="entry name" value="28S RRNA (CYTOSINE(4447)-C(5))-METHYLTRANSFERASE-RELATED"/>
    <property type="match status" value="1"/>
</dbReference>
<name>A0A2V0PEX4_9CHLO</name>
<evidence type="ECO:0000256" key="5">
    <source>
        <dbReference type="ARBA" id="ARBA00022603"/>
    </source>
</evidence>
<feature type="binding site" evidence="10">
    <location>
        <position position="480"/>
    </location>
    <ligand>
        <name>S-adenosyl-L-methionine</name>
        <dbReference type="ChEBI" id="CHEBI:59789"/>
    </ligand>
</feature>
<feature type="domain" description="SAM-dependent MTase RsmB/NOP-type" evidence="12">
    <location>
        <begin position="318"/>
        <end position="607"/>
    </location>
</feature>
<dbReference type="FunFam" id="3.30.70.1170:FF:000001">
    <property type="entry name" value="Ribosomal RNA methyltransferase Nop2"/>
    <property type="match status" value="1"/>
</dbReference>
<feature type="compositionally biased region" description="Gly residues" evidence="11">
    <location>
        <begin position="789"/>
        <end position="838"/>
    </location>
</feature>
<dbReference type="InterPro" id="IPR023267">
    <property type="entry name" value="RCMT"/>
</dbReference>
<dbReference type="Gene3D" id="3.40.50.150">
    <property type="entry name" value="Vaccinia Virus protein VP39"/>
    <property type="match status" value="1"/>
</dbReference>
<evidence type="ECO:0000256" key="6">
    <source>
        <dbReference type="ARBA" id="ARBA00022679"/>
    </source>
</evidence>
<reference evidence="13 14" key="1">
    <citation type="journal article" date="2018" name="Sci. Rep.">
        <title>Raphidocelis subcapitata (=Pseudokirchneriella subcapitata) provides an insight into genome evolution and environmental adaptations in the Sphaeropleales.</title>
        <authorList>
            <person name="Suzuki S."/>
            <person name="Yamaguchi H."/>
            <person name="Nakajima N."/>
            <person name="Kawachi M."/>
        </authorList>
    </citation>
    <scope>NUCLEOTIDE SEQUENCE [LARGE SCALE GENOMIC DNA]</scope>
    <source>
        <strain evidence="13 14">NIES-35</strain>
    </source>
</reference>
<feature type="compositionally biased region" description="Basic residues" evidence="11">
    <location>
        <begin position="71"/>
        <end position="93"/>
    </location>
</feature>
<accession>A0A2V0PEX4</accession>
<feature type="binding site" evidence="10">
    <location>
        <position position="434"/>
    </location>
    <ligand>
        <name>S-adenosyl-L-methionine</name>
        <dbReference type="ChEBI" id="CHEBI:59789"/>
    </ligand>
</feature>
<dbReference type="GO" id="GO:0005730">
    <property type="term" value="C:nucleolus"/>
    <property type="evidence" value="ECO:0007669"/>
    <property type="project" value="UniProtKB-SubCell"/>
</dbReference>
<dbReference type="PRINTS" id="PR02008">
    <property type="entry name" value="RCMTFAMILY"/>
</dbReference>
<dbReference type="Proteomes" id="UP000247498">
    <property type="component" value="Unassembled WGS sequence"/>
</dbReference>
<evidence type="ECO:0000256" key="9">
    <source>
        <dbReference type="ARBA" id="ARBA00023242"/>
    </source>
</evidence>
<feature type="compositionally biased region" description="Gly residues" evidence="11">
    <location>
        <begin position="127"/>
        <end position="138"/>
    </location>
</feature>
<protein>
    <submittedName>
        <fullName evidence="13">Ribosomal RNA methyltransferase</fullName>
    </submittedName>
</protein>
<dbReference type="Pfam" id="PF17125">
    <property type="entry name" value="Methyltr_RsmF_N"/>
    <property type="match status" value="1"/>
</dbReference>
<dbReference type="GO" id="GO:0000470">
    <property type="term" value="P:maturation of LSU-rRNA"/>
    <property type="evidence" value="ECO:0007669"/>
    <property type="project" value="TreeGrafter"/>
</dbReference>
<dbReference type="InterPro" id="IPR001678">
    <property type="entry name" value="MeTrfase_RsmB-F_NOP2_dom"/>
</dbReference>
<dbReference type="SUPFAM" id="SSF53335">
    <property type="entry name" value="S-adenosyl-L-methionine-dependent methyltransferases"/>
    <property type="match status" value="1"/>
</dbReference>
<keyword evidence="4" id="KW-0690">Ribosome biogenesis</keyword>
<feature type="compositionally biased region" description="Basic residues" evidence="11">
    <location>
        <begin position="839"/>
        <end position="853"/>
    </location>
</feature>
<comment type="similarity">
    <text evidence="2 10">Belongs to the class I-like SAM-binding methyltransferase superfamily. RsmB/NOP family.</text>
</comment>
<gene>
    <name evidence="13" type="ORF">Rsub_08719</name>
</gene>
<dbReference type="GO" id="GO:0070475">
    <property type="term" value="P:rRNA base methylation"/>
    <property type="evidence" value="ECO:0007669"/>
    <property type="project" value="TreeGrafter"/>
</dbReference>
<dbReference type="InterPro" id="IPR049560">
    <property type="entry name" value="MeTrfase_RsmB-F_NOP2_cat"/>
</dbReference>
<dbReference type="InterPro" id="IPR011023">
    <property type="entry name" value="Nop2p"/>
</dbReference>
<keyword evidence="5 10" id="KW-0489">Methyltransferase</keyword>
<feature type="compositionally biased region" description="Acidic residues" evidence="11">
    <location>
        <begin position="100"/>
        <end position="110"/>
    </location>
</feature>
<sequence>MVGPKTRSAKAAAPKRKAGPATPGSAKKAKPGFTDENARWLKPKGRGAAEDAEDEPLSSEGEEAEEDAQRGGKKTKLQPKQKQQPKAKAKGKPARQPSPPEEDSDGDDGSDGFGGSDSDDLGIAGDEFGGSGSGSGSEGEGEGEEGGCANGGLLDTDSGDEGATGSGEDDDGLLGSGSLEGDDSDEEGSDDDDQLAIERHSKLLDKAARRAATEADAEARTMAAGLDTNMEESERYTLPSGQEVEAEARAPPDLEVVRRRLKETVGVLDNFAAQRAPGRSRAEYMDQLRRDLAVYYGYNSFLTDQVLGLFPPAEAVEFMEACEVPRPITLRVNTLKARRRELAAALINRGVNLDPIGPWSKVGLVVYESKVPIGATPEYMAGHYMLQGASSFMPVMALAPQAGERVVDMAAAPGGKTSYISALMRNAGLVFANEPNAARLKSITGNLSRLGVTNAVVCSYDGRELPRVLGERSADRVLLDAPCSGSGVASKDPSVKTSKAAQDIWRCAHLQKQLLLAAIDLVDARSASGGYVVYSTCSVLVEENENVVNYALRKRHVKVVPTGLDFGRPGLVRHRESRFHPSLEHARRFYPHAHNLDGFFVCKLKKVSNATGPRPESKKGGKGEGAGSDEDDDGDEPAFMGSADAKDARAAVAAALEQQRGGKAGGAAAATPAKKAPEKNLPSTPGSLSALKKKLKARVQAADEPEGGGSSSEEEIGLGLGSSEEEEEEEEGSDGDEGEEEASEEEGSEDGSPGGGSSDDDDDDDDDDDGDGAPPARGKQSQEAAVQRGGRGSGGRGRGGGGGRGRGGGGGGSRGRGRGGGGRGGGGRGGDAGGGGGRGRGRGGARGGRGGRR</sequence>
<dbReference type="Gene3D" id="3.30.70.1170">
    <property type="entry name" value="Sun protein, domain 3"/>
    <property type="match status" value="1"/>
</dbReference>
<keyword evidence="7 10" id="KW-0949">S-adenosyl-L-methionine</keyword>
<dbReference type="InterPro" id="IPR031341">
    <property type="entry name" value="Methyltr_RsmF_N"/>
</dbReference>
<feature type="compositionally biased region" description="Acidic residues" evidence="11">
    <location>
        <begin position="723"/>
        <end position="749"/>
    </location>
</feature>
<dbReference type="EMBL" id="BDRX01000069">
    <property type="protein sequence ID" value="GBF95737.1"/>
    <property type="molecule type" value="Genomic_DNA"/>
</dbReference>
<dbReference type="AlphaFoldDB" id="A0A2V0PEX4"/>
<evidence type="ECO:0000259" key="12">
    <source>
        <dbReference type="PROSITE" id="PS51686"/>
    </source>
</evidence>
<dbReference type="PRINTS" id="PR02012">
    <property type="entry name" value="RCMTNOP2"/>
</dbReference>
<feature type="compositionally biased region" description="Acidic residues" evidence="11">
    <location>
        <begin position="50"/>
        <end position="66"/>
    </location>
</feature>